<feature type="transmembrane region" description="Helical" evidence="8">
    <location>
        <begin position="201"/>
        <end position="221"/>
    </location>
</feature>
<keyword evidence="3" id="KW-0813">Transport</keyword>
<feature type="transmembrane region" description="Helical" evidence="8">
    <location>
        <begin position="85"/>
        <end position="107"/>
    </location>
</feature>
<evidence type="ECO:0000256" key="3">
    <source>
        <dbReference type="ARBA" id="ARBA00022448"/>
    </source>
</evidence>
<dbReference type="SUPFAM" id="SSF81338">
    <property type="entry name" value="Aquaporin-like"/>
    <property type="match status" value="1"/>
</dbReference>
<evidence type="ECO:0000313" key="10">
    <source>
        <dbReference type="Proteomes" id="UP000240880"/>
    </source>
</evidence>
<feature type="transmembrane region" description="Helical" evidence="8">
    <location>
        <begin position="12"/>
        <end position="33"/>
    </location>
</feature>
<dbReference type="PANTHER" id="PTHR19139:SF199">
    <property type="entry name" value="MIP17260P"/>
    <property type="match status" value="1"/>
</dbReference>
<dbReference type="GO" id="GO:0005886">
    <property type="term" value="C:plasma membrane"/>
    <property type="evidence" value="ECO:0007669"/>
    <property type="project" value="UniProtKB-SubCell"/>
</dbReference>
<dbReference type="EMBL" id="NEXC01000005">
    <property type="protein sequence ID" value="PSN84252.1"/>
    <property type="molecule type" value="Genomic_DNA"/>
</dbReference>
<sequence>MANLGKRVLAEFLGTLFFVFISAGSAVATQALSQGGLTALLFGALATGVGLSLAVSATMGVSGGNLNPAVSLGLLVARKLRAKDTVLYIVAQVIGATIGALLLFVLYPKSVGDAVHWGSPTLGAGVGVAQGIATEAILTFFLLLAVFGTAVDPRSPKIGGFGIGLTVAVDALVGAPVSGAAMNPARAIGPEIVSGYFTNWYVYWVGPIIGGVIASLVYSLLIEERQATAKS</sequence>
<dbReference type="InterPro" id="IPR000425">
    <property type="entry name" value="MIP"/>
</dbReference>
<keyword evidence="7 8" id="KW-0472">Membrane</keyword>
<dbReference type="InterPro" id="IPR022357">
    <property type="entry name" value="MIP_CS"/>
</dbReference>
<comment type="similarity">
    <text evidence="2">Belongs to the MIP/aquaporin (TC 1.A.8) family.</text>
</comment>
<comment type="subcellular location">
    <subcellularLocation>
        <location evidence="1">Cell membrane</location>
        <topology evidence="1">Multi-pass membrane protein</topology>
    </subcellularLocation>
</comment>
<evidence type="ECO:0000256" key="7">
    <source>
        <dbReference type="ARBA" id="ARBA00023136"/>
    </source>
</evidence>
<feature type="transmembrane region" description="Helical" evidence="8">
    <location>
        <begin position="39"/>
        <end position="64"/>
    </location>
</feature>
<dbReference type="InterPro" id="IPR023271">
    <property type="entry name" value="Aquaporin-like"/>
</dbReference>
<organism evidence="9 10">
    <name type="scientific">Candidatus Marsarchaeota G1 archaeon OSP_D</name>
    <dbReference type="NCBI Taxonomy" id="1978155"/>
    <lineage>
        <taxon>Archaea</taxon>
        <taxon>Candidatus Marsarchaeota</taxon>
        <taxon>Candidatus Marsarchaeota group 1</taxon>
    </lineage>
</organism>
<dbReference type="PROSITE" id="PS00221">
    <property type="entry name" value="MIP"/>
    <property type="match status" value="1"/>
</dbReference>
<dbReference type="PRINTS" id="PR00783">
    <property type="entry name" value="MINTRINSICP"/>
</dbReference>
<dbReference type="AlphaFoldDB" id="A0A2R6ACX6"/>
<dbReference type="GO" id="GO:0015250">
    <property type="term" value="F:water channel activity"/>
    <property type="evidence" value="ECO:0007669"/>
    <property type="project" value="TreeGrafter"/>
</dbReference>
<evidence type="ECO:0000256" key="5">
    <source>
        <dbReference type="ARBA" id="ARBA00022692"/>
    </source>
</evidence>
<protein>
    <submittedName>
        <fullName evidence="9">Aquaporin</fullName>
    </submittedName>
</protein>
<evidence type="ECO:0000256" key="2">
    <source>
        <dbReference type="ARBA" id="ARBA00006175"/>
    </source>
</evidence>
<keyword evidence="6 8" id="KW-1133">Transmembrane helix</keyword>
<proteinExistence type="inferred from homology"/>
<name>A0A2R6ACX6_9ARCH</name>
<evidence type="ECO:0000256" key="1">
    <source>
        <dbReference type="ARBA" id="ARBA00004651"/>
    </source>
</evidence>
<dbReference type="PANTHER" id="PTHR19139">
    <property type="entry name" value="AQUAPORIN TRANSPORTER"/>
    <property type="match status" value="1"/>
</dbReference>
<evidence type="ECO:0000256" key="8">
    <source>
        <dbReference type="SAM" id="Phobius"/>
    </source>
</evidence>
<feature type="transmembrane region" description="Helical" evidence="8">
    <location>
        <begin position="127"/>
        <end position="151"/>
    </location>
</feature>
<comment type="caution">
    <text evidence="9">The sequence shown here is derived from an EMBL/GenBank/DDBJ whole genome shotgun (WGS) entry which is preliminary data.</text>
</comment>
<feature type="transmembrane region" description="Helical" evidence="8">
    <location>
        <begin position="158"/>
        <end position="181"/>
    </location>
</feature>
<dbReference type="Proteomes" id="UP000240880">
    <property type="component" value="Unassembled WGS sequence"/>
</dbReference>
<keyword evidence="4" id="KW-1003">Cell membrane</keyword>
<dbReference type="Gene3D" id="1.20.1080.10">
    <property type="entry name" value="Glycerol uptake facilitator protein"/>
    <property type="match status" value="1"/>
</dbReference>
<evidence type="ECO:0000256" key="4">
    <source>
        <dbReference type="ARBA" id="ARBA00022475"/>
    </source>
</evidence>
<evidence type="ECO:0000313" key="9">
    <source>
        <dbReference type="EMBL" id="PSN84252.1"/>
    </source>
</evidence>
<dbReference type="InterPro" id="IPR034294">
    <property type="entry name" value="Aquaporin_transptr"/>
</dbReference>
<gene>
    <name evidence="9" type="ORF">B9Q01_01540</name>
</gene>
<accession>A0A2R6ACX6</accession>
<keyword evidence="5 8" id="KW-0812">Transmembrane</keyword>
<dbReference type="Pfam" id="PF00230">
    <property type="entry name" value="MIP"/>
    <property type="match status" value="1"/>
</dbReference>
<reference evidence="9 10" key="1">
    <citation type="submission" date="2017-04" db="EMBL/GenBank/DDBJ databases">
        <title>Novel microbial lineages endemic to geothermal iron-oxide mats fill important gaps in the evolutionary history of Archaea.</title>
        <authorList>
            <person name="Jay Z.J."/>
            <person name="Beam J.P."/>
            <person name="Dlakic M."/>
            <person name="Rusch D.B."/>
            <person name="Kozubal M.A."/>
            <person name="Inskeep W.P."/>
        </authorList>
    </citation>
    <scope>NUCLEOTIDE SEQUENCE [LARGE SCALE GENOMIC DNA]</scope>
    <source>
        <strain evidence="9">OSP_D</strain>
    </source>
</reference>
<evidence type="ECO:0000256" key="6">
    <source>
        <dbReference type="ARBA" id="ARBA00022989"/>
    </source>
</evidence>